<dbReference type="InterPro" id="IPR007145">
    <property type="entry name" value="MAP65_Ase1_PRC1"/>
</dbReference>
<dbReference type="EMBL" id="ASGP02000001">
    <property type="protein sequence ID" value="KAH9528283.1"/>
    <property type="molecule type" value="Genomic_DNA"/>
</dbReference>
<sequence length="627" mass="74327">MTNVDWIDFEQDDTSMNLSFPSVFADYLSEELSENLKSKFNEIGEIWRFVGFPDSYREQRTLEISQQFIDLADNLVARNRDFRDEGLKYREYKLKEVNKILTDLSLPSFQLSDDVQTLIMQNKILQKKYNELLVVKNERMFKLESLENKLKKIIHLLGEIYQPTKFATDIPSEMELKSLELILRDREKILSDRKMKYESLRPSLIKFINELEYEPENDDEKMLIILKKEEIIFSQSYVNKLMTFLNKLSSSIEASKTHIEKQLEILQQLYNRLDIDHQERDIFLMKLAGTLPRKQQILDAEITKYEILKKNSIEKIIKNVRLEIKVLFEKCRVSRFDGYLMDSQEYTEELLNELETEFNDLKIFYDKYREVFEKFIEFEESMERLIELEKKSTDPNRFNNRGGALLQMERDRKMCSKKLPKLEKEIRTLITLIETEKNIPFNTYGIDIDRYFETNWEQLKDCKTITNVAKNSKTTNTTNSAKKITADVLSNKKDKRIPFSPRSINQLKLNKHDSNDQPLPAKIAKRNLYDDIFKHVDQAEINFQLRVPSNSTMIDVENNLPHMNLHTPLTKAAITLRTREHRRRSKSVDFVRNRAKNRIVLNCNNSNDYSSLSSNVRTMQKRPAFLP</sequence>
<dbReference type="EMBL" id="SDOV01000010">
    <property type="protein sequence ID" value="KAH7636235.1"/>
    <property type="molecule type" value="Genomic_DNA"/>
</dbReference>
<dbReference type="GO" id="GO:0005737">
    <property type="term" value="C:cytoplasm"/>
    <property type="evidence" value="ECO:0007669"/>
    <property type="project" value="TreeGrafter"/>
</dbReference>
<dbReference type="PANTHER" id="PTHR19321:SF41">
    <property type="entry name" value="FASCETTO-RELATED"/>
    <property type="match status" value="1"/>
</dbReference>
<proteinExistence type="predicted"/>
<organism evidence="2 3">
    <name type="scientific">Dermatophagoides farinae</name>
    <name type="common">American house dust mite</name>
    <dbReference type="NCBI Taxonomy" id="6954"/>
    <lineage>
        <taxon>Eukaryota</taxon>
        <taxon>Metazoa</taxon>
        <taxon>Ecdysozoa</taxon>
        <taxon>Arthropoda</taxon>
        <taxon>Chelicerata</taxon>
        <taxon>Arachnida</taxon>
        <taxon>Acari</taxon>
        <taxon>Acariformes</taxon>
        <taxon>Sarcoptiformes</taxon>
        <taxon>Astigmata</taxon>
        <taxon>Psoroptidia</taxon>
        <taxon>Analgoidea</taxon>
        <taxon>Pyroglyphidae</taxon>
        <taxon>Dermatophagoidinae</taxon>
        <taxon>Dermatophagoides</taxon>
    </lineage>
</organism>
<dbReference type="OrthoDB" id="642895at2759"/>
<dbReference type="AlphaFoldDB" id="A0A922ICH2"/>
<evidence type="ECO:0000313" key="2">
    <source>
        <dbReference type="EMBL" id="KAH9528283.1"/>
    </source>
</evidence>
<name>A0A922ICH2_DERFA</name>
<reference evidence="2" key="1">
    <citation type="submission" date="2013-05" db="EMBL/GenBank/DDBJ databases">
        <authorList>
            <person name="Yim A.K.Y."/>
            <person name="Chan T.F."/>
            <person name="Ji K.M."/>
            <person name="Liu X.Y."/>
            <person name="Zhou J.W."/>
            <person name="Li R.Q."/>
            <person name="Yang K.Y."/>
            <person name="Li J."/>
            <person name="Li M."/>
            <person name="Law P.T.W."/>
            <person name="Wu Y.L."/>
            <person name="Cai Z.L."/>
            <person name="Qin H."/>
            <person name="Bao Y."/>
            <person name="Leung R.K.K."/>
            <person name="Ng P.K.S."/>
            <person name="Zou J."/>
            <person name="Zhong X.J."/>
            <person name="Ran P.X."/>
            <person name="Zhong N.S."/>
            <person name="Liu Z.G."/>
            <person name="Tsui S.K.W."/>
        </authorList>
    </citation>
    <scope>NUCLEOTIDE SEQUENCE</scope>
    <source>
        <strain evidence="2">Derf</strain>
        <tissue evidence="2">Whole organism</tissue>
    </source>
</reference>
<evidence type="ECO:0000313" key="3">
    <source>
        <dbReference type="Proteomes" id="UP000790347"/>
    </source>
</evidence>
<dbReference type="GO" id="GO:0008017">
    <property type="term" value="F:microtubule binding"/>
    <property type="evidence" value="ECO:0007669"/>
    <property type="project" value="InterPro"/>
</dbReference>
<comment type="caution">
    <text evidence="2">The sequence shown here is derived from an EMBL/GenBank/DDBJ whole genome shotgun (WGS) entry which is preliminary data.</text>
</comment>
<keyword evidence="2" id="KW-0378">Hydrolase</keyword>
<gene>
    <name evidence="2" type="primary">PRC1_2</name>
    <name evidence="2" type="ORF">DERF_002239</name>
    <name evidence="1" type="ORF">HUG17_10205</name>
</gene>
<keyword evidence="3" id="KW-1185">Reference proteome</keyword>
<dbReference type="PANTHER" id="PTHR19321">
    <property type="entry name" value="PROTEIN REGULATOR OF CYTOKINESIS 1 PRC1-RELATED"/>
    <property type="match status" value="1"/>
</dbReference>
<dbReference type="Gene3D" id="1.20.58.1520">
    <property type="match status" value="1"/>
</dbReference>
<dbReference type="GO" id="GO:0051256">
    <property type="term" value="P:mitotic spindle midzone assembly"/>
    <property type="evidence" value="ECO:0007669"/>
    <property type="project" value="TreeGrafter"/>
</dbReference>
<dbReference type="GO" id="GO:0004180">
    <property type="term" value="F:carboxypeptidase activity"/>
    <property type="evidence" value="ECO:0007669"/>
    <property type="project" value="UniProtKB-KW"/>
</dbReference>
<protein>
    <submittedName>
        <fullName evidence="2">Carboxypeptidase C prc1</fullName>
    </submittedName>
    <submittedName>
        <fullName evidence="1">Regulator of cytokinesis-like protein</fullName>
    </submittedName>
</protein>
<dbReference type="Proteomes" id="UP000828236">
    <property type="component" value="Unassembled WGS sequence"/>
</dbReference>
<evidence type="ECO:0000313" key="1">
    <source>
        <dbReference type="EMBL" id="KAH7636235.1"/>
    </source>
</evidence>
<keyword evidence="2" id="KW-0121">Carboxypeptidase</keyword>
<reference evidence="1" key="2">
    <citation type="submission" date="2020-06" db="EMBL/GenBank/DDBJ databases">
        <authorList>
            <person name="Ji K."/>
            <person name="Li J."/>
        </authorList>
    </citation>
    <scope>NUCLEOTIDE SEQUENCE</scope>
    <source>
        <strain evidence="1">JKM2019</strain>
        <tissue evidence="1">Whole body</tissue>
    </source>
</reference>
<reference evidence="2" key="4">
    <citation type="journal article" date="2022" name="Res Sq">
        <title>Comparative Genomics Reveals Insights into the Divergent Evolution of Astigmatic Mites and Household Pest Adaptations.</title>
        <authorList>
            <person name="Xiong Q."/>
            <person name="Wan A.T.-Y."/>
            <person name="Liu X.-Y."/>
            <person name="Fung C.S.-H."/>
            <person name="Xiao X."/>
            <person name="Malainual N."/>
            <person name="Hou J."/>
            <person name="Wang L."/>
            <person name="Wang M."/>
            <person name="Yang K."/>
            <person name="Cui Y."/>
            <person name="Leung E."/>
            <person name="Nong W."/>
            <person name="Shin S.-K."/>
            <person name="Au S."/>
            <person name="Jeong K.Y."/>
            <person name="Chew F.T."/>
            <person name="Hui J."/>
            <person name="Leung T.F."/>
            <person name="Tungtrongchitr A."/>
            <person name="Zhong N."/>
            <person name="Liu Z."/>
            <person name="Tsui S."/>
        </authorList>
    </citation>
    <scope>NUCLEOTIDE SEQUENCE</scope>
    <source>
        <strain evidence="2">Derf</strain>
        <tissue evidence="2">Whole organism</tissue>
    </source>
</reference>
<dbReference type="Pfam" id="PF03999">
    <property type="entry name" value="MAP65_ASE1"/>
    <property type="match status" value="1"/>
</dbReference>
<dbReference type="Proteomes" id="UP000790347">
    <property type="component" value="Unassembled WGS sequence"/>
</dbReference>
<keyword evidence="2" id="KW-0645">Protease</keyword>
<dbReference type="GO" id="GO:1990023">
    <property type="term" value="C:mitotic spindle midzone"/>
    <property type="evidence" value="ECO:0007669"/>
    <property type="project" value="TreeGrafter"/>
</dbReference>
<reference evidence="1" key="3">
    <citation type="journal article" date="2021" name="World Allergy Organ. J.">
        <title>Chromosome-level assembly of Dermatophagoides farinae genome and transcriptome reveals two novel allergens Der f 37 and Der f 39.</title>
        <authorList>
            <person name="Chen J."/>
            <person name="Cai Z."/>
            <person name="Fan D."/>
            <person name="Hu J."/>
            <person name="Hou Y."/>
            <person name="He Y."/>
            <person name="Zhang Z."/>
            <person name="Zhao Z."/>
            <person name="Gao P."/>
            <person name="Hu W."/>
            <person name="Sun J."/>
            <person name="Li J."/>
            <person name="Ji K."/>
        </authorList>
    </citation>
    <scope>NUCLEOTIDE SEQUENCE</scope>
    <source>
        <strain evidence="1">JKM2019</strain>
    </source>
</reference>
<accession>A0A922ICH2</accession>